<gene>
    <name evidence="3" type="ORF">Anas_05692</name>
</gene>
<proteinExistence type="predicted"/>
<accession>A0A5N5SWP6</accession>
<dbReference type="PROSITE" id="PS50068">
    <property type="entry name" value="LDLRA_2"/>
    <property type="match status" value="1"/>
</dbReference>
<dbReference type="PROSITE" id="PS01209">
    <property type="entry name" value="LDLRA_1"/>
    <property type="match status" value="1"/>
</dbReference>
<name>A0A5N5SWP6_9CRUS</name>
<sequence>LPISHKLNCSGTNLFNCSDGAYCISSQWKCDGDYDCYDRSDEANCSINTQQNSDAELENVSVFLIAVMERLIAKTLQMKLIVQQTVHEDRAKTRSSTVQPRGVALLYITAATVKTTAVTGPMRRLATTPVAHLTILAFLTFFIKSNIQEATMRFI</sequence>
<feature type="non-terminal residue" evidence="3">
    <location>
        <position position="155"/>
    </location>
</feature>
<keyword evidence="4" id="KW-1185">Reference proteome</keyword>
<dbReference type="Pfam" id="PF00057">
    <property type="entry name" value="Ldl_recept_a"/>
    <property type="match status" value="1"/>
</dbReference>
<evidence type="ECO:0000313" key="4">
    <source>
        <dbReference type="Proteomes" id="UP000326759"/>
    </source>
</evidence>
<comment type="caution">
    <text evidence="3">The sequence shown here is derived from an EMBL/GenBank/DDBJ whole genome shotgun (WGS) entry which is preliminary data.</text>
</comment>
<dbReference type="InterPro" id="IPR002172">
    <property type="entry name" value="LDrepeatLR_classA_rpt"/>
</dbReference>
<organism evidence="3 4">
    <name type="scientific">Armadillidium nasatum</name>
    <dbReference type="NCBI Taxonomy" id="96803"/>
    <lineage>
        <taxon>Eukaryota</taxon>
        <taxon>Metazoa</taxon>
        <taxon>Ecdysozoa</taxon>
        <taxon>Arthropoda</taxon>
        <taxon>Crustacea</taxon>
        <taxon>Multicrustacea</taxon>
        <taxon>Malacostraca</taxon>
        <taxon>Eumalacostraca</taxon>
        <taxon>Peracarida</taxon>
        <taxon>Isopoda</taxon>
        <taxon>Oniscidea</taxon>
        <taxon>Crinocheta</taxon>
        <taxon>Armadillidiidae</taxon>
        <taxon>Armadillidium</taxon>
    </lineage>
</organism>
<evidence type="ECO:0000256" key="2">
    <source>
        <dbReference type="PROSITE-ProRule" id="PRU00124"/>
    </source>
</evidence>
<protein>
    <submittedName>
        <fullName evidence="3">Uncharacterized protein</fullName>
    </submittedName>
</protein>
<keyword evidence="1 2" id="KW-1015">Disulfide bond</keyword>
<dbReference type="AlphaFoldDB" id="A0A5N5SWP6"/>
<dbReference type="CDD" id="cd00112">
    <property type="entry name" value="LDLa"/>
    <property type="match status" value="1"/>
</dbReference>
<feature type="non-terminal residue" evidence="3">
    <location>
        <position position="1"/>
    </location>
</feature>
<dbReference type="EMBL" id="SEYY01019374">
    <property type="protein sequence ID" value="KAB7498328.1"/>
    <property type="molecule type" value="Genomic_DNA"/>
</dbReference>
<evidence type="ECO:0000313" key="3">
    <source>
        <dbReference type="EMBL" id="KAB7498328.1"/>
    </source>
</evidence>
<dbReference type="InterPro" id="IPR036055">
    <property type="entry name" value="LDL_receptor-like_sf"/>
</dbReference>
<dbReference type="SUPFAM" id="SSF57424">
    <property type="entry name" value="LDL receptor-like module"/>
    <property type="match status" value="1"/>
</dbReference>
<dbReference type="InterPro" id="IPR023415">
    <property type="entry name" value="LDLR_class-A_CS"/>
</dbReference>
<dbReference type="SMART" id="SM00192">
    <property type="entry name" value="LDLa"/>
    <property type="match status" value="1"/>
</dbReference>
<reference evidence="3 4" key="1">
    <citation type="journal article" date="2019" name="PLoS Biol.">
        <title>Sex chromosomes control vertical transmission of feminizing Wolbachia symbionts in an isopod.</title>
        <authorList>
            <person name="Becking T."/>
            <person name="Chebbi M.A."/>
            <person name="Giraud I."/>
            <person name="Moumen B."/>
            <person name="Laverre T."/>
            <person name="Caubet Y."/>
            <person name="Peccoud J."/>
            <person name="Gilbert C."/>
            <person name="Cordaux R."/>
        </authorList>
    </citation>
    <scope>NUCLEOTIDE SEQUENCE [LARGE SCALE GENOMIC DNA]</scope>
    <source>
        <strain evidence="3">ANa2</strain>
        <tissue evidence="3">Whole body excluding digestive tract and cuticle</tissue>
    </source>
</reference>
<dbReference type="OrthoDB" id="10005216at2759"/>
<dbReference type="Proteomes" id="UP000326759">
    <property type="component" value="Unassembled WGS sequence"/>
</dbReference>
<dbReference type="Gene3D" id="4.10.400.10">
    <property type="entry name" value="Low-density Lipoprotein Receptor"/>
    <property type="match status" value="1"/>
</dbReference>
<evidence type="ECO:0000256" key="1">
    <source>
        <dbReference type="ARBA" id="ARBA00023157"/>
    </source>
</evidence>
<feature type="disulfide bond" evidence="2">
    <location>
        <begin position="30"/>
        <end position="45"/>
    </location>
</feature>
<comment type="caution">
    <text evidence="2">Lacks conserved residue(s) required for the propagation of feature annotation.</text>
</comment>